<proteinExistence type="predicted"/>
<evidence type="ECO:0000313" key="2">
    <source>
        <dbReference type="EMBL" id="CBH18644.1"/>
    </source>
</evidence>
<dbReference type="VEuPathDB" id="TriTrypDB:Tbg972.11.17640"/>
<feature type="transmembrane region" description="Helical" evidence="1">
    <location>
        <begin position="12"/>
        <end position="36"/>
    </location>
</feature>
<dbReference type="KEGG" id="tbg:TbgDal_XI17640"/>
<evidence type="ECO:0000256" key="1">
    <source>
        <dbReference type="SAM" id="Phobius"/>
    </source>
</evidence>
<reference evidence="3" key="1">
    <citation type="journal article" date="2010" name="PLoS Negl. Trop. Dis.">
        <title>The genome sequence of Trypanosoma brucei gambiense, causative agent of chronic human african trypanosomiasis.</title>
        <authorList>
            <person name="Jackson A.P."/>
            <person name="Sanders M."/>
            <person name="Berry A."/>
            <person name="McQuillan J."/>
            <person name="Aslett M.A."/>
            <person name="Quail M.A."/>
            <person name="Chukualim B."/>
            <person name="Capewell P."/>
            <person name="MacLeod A."/>
            <person name="Melville S.E."/>
            <person name="Gibson W."/>
            <person name="Barry J.D."/>
            <person name="Berriman M."/>
            <person name="Hertz-Fowler C."/>
        </authorList>
    </citation>
    <scope>NUCLEOTIDE SEQUENCE [LARGE SCALE GENOMIC DNA]</scope>
    <source>
        <strain evidence="3">MHOM/CI/86/DAL972</strain>
    </source>
</reference>
<dbReference type="EMBL" id="FN554974">
    <property type="protein sequence ID" value="CBH18644.1"/>
    <property type="molecule type" value="Genomic_DNA"/>
</dbReference>
<keyword evidence="1" id="KW-0472">Membrane</keyword>
<protein>
    <submittedName>
        <fullName evidence="2">T. brucei spp.-specific protein</fullName>
    </submittedName>
</protein>
<evidence type="ECO:0000313" key="3">
    <source>
        <dbReference type="Proteomes" id="UP000002316"/>
    </source>
</evidence>
<feature type="transmembrane region" description="Helical" evidence="1">
    <location>
        <begin position="109"/>
        <end position="130"/>
    </location>
</feature>
<name>D0AAE3_TRYB9</name>
<keyword evidence="1" id="KW-1133">Transmembrane helix</keyword>
<sequence>MHRCVGVRLHRLFCLFIPTTFSFCPSVSFQLIFLIAVLFLPFPSLTSLHFLSLSLFFLLHPRVHALVFIPSTVVLIYPRLCTLLLFFSLSLLYVRDVSSTSTRLRMRFWYSWHCVVSLPAFFYFSFIVFFF</sequence>
<dbReference type="Proteomes" id="UP000002316">
    <property type="component" value="Chromosome 11"/>
</dbReference>
<dbReference type="RefSeq" id="XP_011780908.1">
    <property type="nucleotide sequence ID" value="XM_011782606.1"/>
</dbReference>
<dbReference type="AlphaFoldDB" id="D0AAE3"/>
<accession>D0AAE3</accession>
<gene>
    <name evidence="2" type="ORF">TbgDal_XI17640</name>
</gene>
<dbReference type="GeneID" id="23866978"/>
<keyword evidence="1" id="KW-0812">Transmembrane</keyword>
<organism evidence="2 3">
    <name type="scientific">Trypanosoma brucei gambiense (strain MHOM/CI/86/DAL972)</name>
    <dbReference type="NCBI Taxonomy" id="679716"/>
    <lineage>
        <taxon>Eukaryota</taxon>
        <taxon>Discoba</taxon>
        <taxon>Euglenozoa</taxon>
        <taxon>Kinetoplastea</taxon>
        <taxon>Metakinetoplastina</taxon>
        <taxon>Trypanosomatida</taxon>
        <taxon>Trypanosomatidae</taxon>
        <taxon>Trypanosoma</taxon>
    </lineage>
</organism>
<feature type="transmembrane region" description="Helical" evidence="1">
    <location>
        <begin position="66"/>
        <end position="89"/>
    </location>
</feature>